<evidence type="ECO:0000256" key="6">
    <source>
        <dbReference type="SAM" id="MobiDB-lite"/>
    </source>
</evidence>
<dbReference type="GO" id="GO:0098691">
    <property type="term" value="C:dopaminergic synapse"/>
    <property type="evidence" value="ECO:0007669"/>
    <property type="project" value="EnsemblMetazoa"/>
</dbReference>
<dbReference type="HOGENOM" id="CLU_649372_0_0_1"/>
<feature type="region of interest" description="Disordered" evidence="6">
    <location>
        <begin position="1"/>
        <end position="21"/>
    </location>
</feature>
<dbReference type="STRING" id="7238.B4I816"/>
<dbReference type="GO" id="GO:0042147">
    <property type="term" value="P:retrograde transport, endosome to Golgi"/>
    <property type="evidence" value="ECO:0007669"/>
    <property type="project" value="EnsemblMetazoa"/>
</dbReference>
<dbReference type="GO" id="GO:0038024">
    <property type="term" value="F:cargo receptor activity"/>
    <property type="evidence" value="ECO:0007669"/>
    <property type="project" value="EnsemblMetazoa"/>
</dbReference>
<dbReference type="GO" id="GO:0048786">
    <property type="term" value="C:presynaptic active zone"/>
    <property type="evidence" value="ECO:0007669"/>
    <property type="project" value="EnsemblMetazoa"/>
</dbReference>
<dbReference type="GO" id="GO:0098833">
    <property type="term" value="C:presynaptic endocytic zone"/>
    <property type="evidence" value="ECO:0007669"/>
    <property type="project" value="EnsemblMetazoa"/>
</dbReference>
<dbReference type="GO" id="GO:0048488">
    <property type="term" value="P:synaptic vesicle endocytosis"/>
    <property type="evidence" value="ECO:0007669"/>
    <property type="project" value="EnsemblMetazoa"/>
</dbReference>
<dbReference type="GO" id="GO:0005770">
    <property type="term" value="C:late endosome"/>
    <property type="evidence" value="ECO:0007669"/>
    <property type="project" value="EnsemblMetazoa"/>
</dbReference>
<accession>B4I816</accession>
<protein>
    <submittedName>
        <fullName evidence="7">GM15895</fullName>
    </submittedName>
</protein>
<dbReference type="PANTHER" id="PTHR11099">
    <property type="entry name" value="VACUOLAR SORTING PROTEIN 35"/>
    <property type="match status" value="1"/>
</dbReference>
<dbReference type="Gene3D" id="1.25.40.660">
    <property type="entry name" value="Vacuolar protein sorting-associated protein 35, helical subcomplex Vps35-C"/>
    <property type="match status" value="1"/>
</dbReference>
<organism evidence="8">
    <name type="scientific">Drosophila sechellia</name>
    <name type="common">Fruit fly</name>
    <dbReference type="NCBI Taxonomy" id="7238"/>
    <lineage>
        <taxon>Eukaryota</taxon>
        <taxon>Metazoa</taxon>
        <taxon>Ecdysozoa</taxon>
        <taxon>Arthropoda</taxon>
        <taxon>Hexapoda</taxon>
        <taxon>Insecta</taxon>
        <taxon>Pterygota</taxon>
        <taxon>Neoptera</taxon>
        <taxon>Endopterygota</taxon>
        <taxon>Diptera</taxon>
        <taxon>Brachycera</taxon>
        <taxon>Muscomorpha</taxon>
        <taxon>Ephydroidea</taxon>
        <taxon>Drosophilidae</taxon>
        <taxon>Drosophila</taxon>
        <taxon>Sophophora</taxon>
    </lineage>
</organism>
<dbReference type="GO" id="GO:0005769">
    <property type="term" value="C:early endosome"/>
    <property type="evidence" value="ECO:0007669"/>
    <property type="project" value="EnsemblMetazoa"/>
</dbReference>
<dbReference type="SMR" id="B4I816"/>
<dbReference type="EMBL" id="CH480824">
    <property type="protein sequence ID" value="EDW56741.1"/>
    <property type="molecule type" value="Genomic_DNA"/>
</dbReference>
<proteinExistence type="inferred from homology"/>
<dbReference type="Proteomes" id="UP000001292">
    <property type="component" value="Unassembled WGS sequence"/>
</dbReference>
<dbReference type="GO" id="GO:0099638">
    <property type="term" value="P:endosome to plasma membrane protein transport"/>
    <property type="evidence" value="ECO:0007669"/>
    <property type="project" value="EnsemblMetazoa"/>
</dbReference>
<dbReference type="Pfam" id="PF03635">
    <property type="entry name" value="Vps35"/>
    <property type="match status" value="2"/>
</dbReference>
<comment type="subcellular location">
    <subcellularLocation>
        <location evidence="1">Membrane</location>
        <topology evidence="1">Peripheral membrane protein</topology>
    </subcellularLocation>
</comment>
<dbReference type="PANTHER" id="PTHR11099:SF0">
    <property type="entry name" value="VACUOLAR PROTEIN SORTING-ASSOCIATED PROTEIN 35"/>
    <property type="match status" value="1"/>
</dbReference>
<dbReference type="InterPro" id="IPR042491">
    <property type="entry name" value="Vps35_C"/>
</dbReference>
<feature type="compositionally biased region" description="Polar residues" evidence="6">
    <location>
        <begin position="1"/>
        <end position="10"/>
    </location>
</feature>
<dbReference type="GO" id="GO:1900242">
    <property type="term" value="P:regulation of synaptic vesicle endocytosis"/>
    <property type="evidence" value="ECO:0007669"/>
    <property type="project" value="EnsemblMetazoa"/>
</dbReference>
<dbReference type="InterPro" id="IPR005378">
    <property type="entry name" value="Vps35"/>
</dbReference>
<keyword evidence="4" id="KW-0653">Protein transport</keyword>
<dbReference type="GO" id="GO:0005829">
    <property type="term" value="C:cytosol"/>
    <property type="evidence" value="ECO:0007669"/>
    <property type="project" value="GOC"/>
</dbReference>
<evidence type="ECO:0000256" key="2">
    <source>
        <dbReference type="ARBA" id="ARBA00006536"/>
    </source>
</evidence>
<sequence length="423" mass="47294">MYPWSSSSYGGQIPSAANARTMPNGLDDQEKLLAEAIGSARKQAFQMNHFLDKERMLDSLKCASTMLGELRTSVLSPKSYYELYMGVHEELCHLEGSLLVKVEKKTNCTSGNAIDAIIPAEVELFEVFSVQVANIVQTRMDMPLEDTISLQVALLSLAQKVYPDRVDYVDKVLGTTAQILQRMNMNNISHLLSVNQELSRLLRICIDFYNNALTIIQLQNFCPLLEKFDYTSRKSLALYLVMNILDNETLVPTADQADSLLTIITPLIKDDDTSKENGAAAGNTTPDAEEFAEEQGVVARFIHLMRSDEPDMQYKMLQTARKHLGNGGGQRLKHVLPPLVFAAYQLAFKYKAIAEQDENWDKKLKSDILFASICNFQSLLVGCDNGAIEKAEKIKKEGDEKKMKLVPDAFLPSLAPFGEYLCI</sequence>
<name>B4I816_DROSE</name>
<dbReference type="GO" id="GO:0071212">
    <property type="term" value="C:subsynaptic reticulum"/>
    <property type="evidence" value="ECO:0007669"/>
    <property type="project" value="EnsemblMetazoa"/>
</dbReference>
<evidence type="ECO:0000256" key="4">
    <source>
        <dbReference type="ARBA" id="ARBA00022927"/>
    </source>
</evidence>
<dbReference type="PhylomeDB" id="B4I816"/>
<dbReference type="GO" id="GO:0061357">
    <property type="term" value="P:positive regulation of Wnt protein secretion"/>
    <property type="evidence" value="ECO:0007669"/>
    <property type="project" value="EnsemblMetazoa"/>
</dbReference>
<evidence type="ECO:0000313" key="8">
    <source>
        <dbReference type="Proteomes" id="UP000001292"/>
    </source>
</evidence>
<comment type="similarity">
    <text evidence="2">Belongs to the VPS35 family.</text>
</comment>
<dbReference type="GO" id="GO:0031267">
    <property type="term" value="F:small GTPase binding"/>
    <property type="evidence" value="ECO:0007669"/>
    <property type="project" value="EnsemblMetazoa"/>
</dbReference>
<evidence type="ECO:0000256" key="1">
    <source>
        <dbReference type="ARBA" id="ARBA00004170"/>
    </source>
</evidence>
<reference evidence="7 8" key="1">
    <citation type="journal article" date="2007" name="Nature">
        <title>Evolution of genes and genomes on the Drosophila phylogeny.</title>
        <authorList>
            <consortium name="Drosophila 12 Genomes Consortium"/>
            <person name="Clark A.G."/>
            <person name="Eisen M.B."/>
            <person name="Smith D.R."/>
            <person name="Bergman C.M."/>
            <person name="Oliver B."/>
            <person name="Markow T.A."/>
            <person name="Kaufman T.C."/>
            <person name="Kellis M."/>
            <person name="Gelbart W."/>
            <person name="Iyer V.N."/>
            <person name="Pollard D.A."/>
            <person name="Sackton T.B."/>
            <person name="Larracuente A.M."/>
            <person name="Singh N.D."/>
            <person name="Abad J.P."/>
            <person name="Abt D.N."/>
            <person name="Adryan B."/>
            <person name="Aguade M."/>
            <person name="Akashi H."/>
            <person name="Anderson W.W."/>
            <person name="Aquadro C.F."/>
            <person name="Ardell D.H."/>
            <person name="Arguello R."/>
            <person name="Artieri C.G."/>
            <person name="Barbash D.A."/>
            <person name="Barker D."/>
            <person name="Barsanti P."/>
            <person name="Batterham P."/>
            <person name="Batzoglou S."/>
            <person name="Begun D."/>
            <person name="Bhutkar A."/>
            <person name="Blanco E."/>
            <person name="Bosak S.A."/>
            <person name="Bradley R.K."/>
            <person name="Brand A.D."/>
            <person name="Brent M.R."/>
            <person name="Brooks A.N."/>
            <person name="Brown R.H."/>
            <person name="Butlin R.K."/>
            <person name="Caggese C."/>
            <person name="Calvi B.R."/>
            <person name="Bernardo de Carvalho A."/>
            <person name="Caspi A."/>
            <person name="Castrezana S."/>
            <person name="Celniker S.E."/>
            <person name="Chang J.L."/>
            <person name="Chapple C."/>
            <person name="Chatterji S."/>
            <person name="Chinwalla A."/>
            <person name="Civetta A."/>
            <person name="Clifton S.W."/>
            <person name="Comeron J.M."/>
            <person name="Costello J.C."/>
            <person name="Coyne J.A."/>
            <person name="Daub J."/>
            <person name="David R.G."/>
            <person name="Delcher A.L."/>
            <person name="Delehaunty K."/>
            <person name="Do C.B."/>
            <person name="Ebling H."/>
            <person name="Edwards K."/>
            <person name="Eickbush T."/>
            <person name="Evans J.D."/>
            <person name="Filipski A."/>
            <person name="Findeiss S."/>
            <person name="Freyhult E."/>
            <person name="Fulton L."/>
            <person name="Fulton R."/>
            <person name="Garcia A.C."/>
            <person name="Gardiner A."/>
            <person name="Garfield D.A."/>
            <person name="Garvin B.E."/>
            <person name="Gibson G."/>
            <person name="Gilbert D."/>
            <person name="Gnerre S."/>
            <person name="Godfrey J."/>
            <person name="Good R."/>
            <person name="Gotea V."/>
            <person name="Gravely B."/>
            <person name="Greenberg A.J."/>
            <person name="Griffiths-Jones S."/>
            <person name="Gross S."/>
            <person name="Guigo R."/>
            <person name="Gustafson E.A."/>
            <person name="Haerty W."/>
            <person name="Hahn M.W."/>
            <person name="Halligan D.L."/>
            <person name="Halpern A.L."/>
            <person name="Halter G.M."/>
            <person name="Han M.V."/>
            <person name="Heger A."/>
            <person name="Hillier L."/>
            <person name="Hinrichs A.S."/>
            <person name="Holmes I."/>
            <person name="Hoskins R.A."/>
            <person name="Hubisz M.J."/>
            <person name="Hultmark D."/>
            <person name="Huntley M.A."/>
            <person name="Jaffe D.B."/>
            <person name="Jagadeeshan S."/>
            <person name="Jeck W.R."/>
            <person name="Johnson J."/>
            <person name="Jones C.D."/>
            <person name="Jordan W.C."/>
            <person name="Karpen G.H."/>
            <person name="Kataoka E."/>
            <person name="Keightley P.D."/>
            <person name="Kheradpour P."/>
            <person name="Kirkness E.F."/>
            <person name="Koerich L.B."/>
            <person name="Kristiansen K."/>
            <person name="Kudrna D."/>
            <person name="Kulathinal R.J."/>
            <person name="Kumar S."/>
            <person name="Kwok R."/>
            <person name="Lander E."/>
            <person name="Langley C.H."/>
            <person name="Lapoint R."/>
            <person name="Lazzaro B.P."/>
            <person name="Lee S.J."/>
            <person name="Levesque L."/>
            <person name="Li R."/>
            <person name="Lin C.F."/>
            <person name="Lin M.F."/>
            <person name="Lindblad-Toh K."/>
            <person name="Llopart A."/>
            <person name="Long M."/>
            <person name="Low L."/>
            <person name="Lozovsky E."/>
            <person name="Lu J."/>
            <person name="Luo M."/>
            <person name="Machado C.A."/>
            <person name="Makalowski W."/>
            <person name="Marzo M."/>
            <person name="Matsuda M."/>
            <person name="Matzkin L."/>
            <person name="McAllister B."/>
            <person name="McBride C.S."/>
            <person name="McKernan B."/>
            <person name="McKernan K."/>
            <person name="Mendez-Lago M."/>
            <person name="Minx P."/>
            <person name="Mollenhauer M.U."/>
            <person name="Montooth K."/>
            <person name="Mount S.M."/>
            <person name="Mu X."/>
            <person name="Myers E."/>
            <person name="Negre B."/>
            <person name="Newfeld S."/>
            <person name="Nielsen R."/>
            <person name="Noor M.A."/>
            <person name="O'Grady P."/>
            <person name="Pachter L."/>
            <person name="Papaceit M."/>
            <person name="Parisi M.J."/>
            <person name="Parisi M."/>
            <person name="Parts L."/>
            <person name="Pedersen J.S."/>
            <person name="Pesole G."/>
            <person name="Phillippy A.M."/>
            <person name="Ponting C.P."/>
            <person name="Pop M."/>
            <person name="Porcelli D."/>
            <person name="Powell J.R."/>
            <person name="Prohaska S."/>
            <person name="Pruitt K."/>
            <person name="Puig M."/>
            <person name="Quesneville H."/>
            <person name="Ram K.R."/>
            <person name="Rand D."/>
            <person name="Rasmussen M.D."/>
            <person name="Reed L.K."/>
            <person name="Reenan R."/>
            <person name="Reily A."/>
            <person name="Remington K.A."/>
            <person name="Rieger T.T."/>
            <person name="Ritchie M.G."/>
            <person name="Robin C."/>
            <person name="Rogers Y.H."/>
            <person name="Rohde C."/>
            <person name="Rozas J."/>
            <person name="Rubenfield M.J."/>
            <person name="Ruiz A."/>
            <person name="Russo S."/>
            <person name="Salzberg S.L."/>
            <person name="Sanchez-Gracia A."/>
            <person name="Saranga D.J."/>
            <person name="Sato H."/>
            <person name="Schaeffer S.W."/>
            <person name="Schatz M.C."/>
            <person name="Schlenke T."/>
            <person name="Schwartz R."/>
            <person name="Segarra C."/>
            <person name="Singh R.S."/>
            <person name="Sirot L."/>
            <person name="Sirota M."/>
            <person name="Sisneros N.B."/>
            <person name="Smith C.D."/>
            <person name="Smith T.F."/>
            <person name="Spieth J."/>
            <person name="Stage D.E."/>
            <person name="Stark A."/>
            <person name="Stephan W."/>
            <person name="Strausberg R.L."/>
            <person name="Strempel S."/>
            <person name="Sturgill D."/>
            <person name="Sutton G."/>
            <person name="Sutton G.G."/>
            <person name="Tao W."/>
            <person name="Teichmann S."/>
            <person name="Tobari Y.N."/>
            <person name="Tomimura Y."/>
            <person name="Tsolas J.M."/>
            <person name="Valente V.L."/>
            <person name="Venter E."/>
            <person name="Venter J.C."/>
            <person name="Vicario S."/>
            <person name="Vieira F.G."/>
            <person name="Vilella A.J."/>
            <person name="Villasante A."/>
            <person name="Walenz B."/>
            <person name="Wang J."/>
            <person name="Wasserman M."/>
            <person name="Watts T."/>
            <person name="Wilson D."/>
            <person name="Wilson R.K."/>
            <person name="Wing R.A."/>
            <person name="Wolfner M.F."/>
            <person name="Wong A."/>
            <person name="Wong G.K."/>
            <person name="Wu C.I."/>
            <person name="Wu G."/>
            <person name="Yamamoto D."/>
            <person name="Yang H.P."/>
            <person name="Yang S.P."/>
            <person name="Yorke J.A."/>
            <person name="Yoshida K."/>
            <person name="Zdobnov E."/>
            <person name="Zhang P."/>
            <person name="Zhang Y."/>
            <person name="Zimin A.V."/>
            <person name="Baldwin J."/>
            <person name="Abdouelleil A."/>
            <person name="Abdulkadir J."/>
            <person name="Abebe A."/>
            <person name="Abera B."/>
            <person name="Abreu J."/>
            <person name="Acer S.C."/>
            <person name="Aftuck L."/>
            <person name="Alexander A."/>
            <person name="An P."/>
            <person name="Anderson E."/>
            <person name="Anderson S."/>
            <person name="Arachi H."/>
            <person name="Azer M."/>
            <person name="Bachantsang P."/>
            <person name="Barry A."/>
            <person name="Bayul T."/>
            <person name="Berlin A."/>
            <person name="Bessette D."/>
            <person name="Bloom T."/>
            <person name="Blye J."/>
            <person name="Boguslavskiy L."/>
            <person name="Bonnet C."/>
            <person name="Boukhgalter B."/>
            <person name="Bourzgui I."/>
            <person name="Brown A."/>
            <person name="Cahill P."/>
            <person name="Channer S."/>
            <person name="Cheshatsang Y."/>
            <person name="Chuda L."/>
            <person name="Citroen M."/>
            <person name="Collymore A."/>
            <person name="Cooke P."/>
            <person name="Costello M."/>
            <person name="D'Aco K."/>
            <person name="Daza R."/>
            <person name="De Haan G."/>
            <person name="DeGray S."/>
            <person name="DeMaso C."/>
            <person name="Dhargay N."/>
            <person name="Dooley K."/>
            <person name="Dooley E."/>
            <person name="Doricent M."/>
            <person name="Dorje P."/>
            <person name="Dorjee K."/>
            <person name="Dupes A."/>
            <person name="Elong R."/>
            <person name="Falk J."/>
            <person name="Farina A."/>
            <person name="Faro S."/>
            <person name="Ferguson D."/>
            <person name="Fisher S."/>
            <person name="Foley C.D."/>
            <person name="Franke A."/>
            <person name="Friedrich D."/>
            <person name="Gadbois L."/>
            <person name="Gearin G."/>
            <person name="Gearin C.R."/>
            <person name="Giannoukos G."/>
            <person name="Goode T."/>
            <person name="Graham J."/>
            <person name="Grandbois E."/>
            <person name="Grewal S."/>
            <person name="Gyaltsen K."/>
            <person name="Hafez N."/>
            <person name="Hagos B."/>
            <person name="Hall J."/>
            <person name="Henson C."/>
            <person name="Hollinger A."/>
            <person name="Honan T."/>
            <person name="Huard M.D."/>
            <person name="Hughes L."/>
            <person name="Hurhula B."/>
            <person name="Husby M.E."/>
            <person name="Kamat A."/>
            <person name="Kanga B."/>
            <person name="Kashin S."/>
            <person name="Khazanovich D."/>
            <person name="Kisner P."/>
            <person name="Lance K."/>
            <person name="Lara M."/>
            <person name="Lee W."/>
            <person name="Lennon N."/>
            <person name="Letendre F."/>
            <person name="LeVine R."/>
            <person name="Lipovsky A."/>
            <person name="Liu X."/>
            <person name="Liu J."/>
            <person name="Liu S."/>
            <person name="Lokyitsang T."/>
            <person name="Lokyitsang Y."/>
            <person name="Lubonja R."/>
            <person name="Lui A."/>
            <person name="MacDonald P."/>
            <person name="Magnisalis V."/>
            <person name="Maru K."/>
            <person name="Matthews C."/>
            <person name="McCusker W."/>
            <person name="McDonough S."/>
            <person name="Mehta T."/>
            <person name="Meldrim J."/>
            <person name="Meneus L."/>
            <person name="Mihai O."/>
            <person name="Mihalev A."/>
            <person name="Mihova T."/>
            <person name="Mittelman R."/>
            <person name="Mlenga V."/>
            <person name="Montmayeur A."/>
            <person name="Mulrain L."/>
            <person name="Navidi A."/>
            <person name="Naylor J."/>
            <person name="Negash T."/>
            <person name="Nguyen T."/>
            <person name="Nguyen N."/>
            <person name="Nicol R."/>
            <person name="Norbu C."/>
            <person name="Norbu N."/>
            <person name="Novod N."/>
            <person name="O'Neill B."/>
            <person name="Osman S."/>
            <person name="Markiewicz E."/>
            <person name="Oyono O.L."/>
            <person name="Patti C."/>
            <person name="Phunkhang P."/>
            <person name="Pierre F."/>
            <person name="Priest M."/>
            <person name="Raghuraman S."/>
            <person name="Rege F."/>
            <person name="Reyes R."/>
            <person name="Rise C."/>
            <person name="Rogov P."/>
            <person name="Ross K."/>
            <person name="Ryan E."/>
            <person name="Settipalli S."/>
            <person name="Shea T."/>
            <person name="Sherpa N."/>
            <person name="Shi L."/>
            <person name="Shih D."/>
            <person name="Sparrow T."/>
            <person name="Spaulding J."/>
            <person name="Stalker J."/>
            <person name="Stange-Thomann N."/>
            <person name="Stavropoulos S."/>
            <person name="Stone C."/>
            <person name="Strader C."/>
            <person name="Tesfaye S."/>
            <person name="Thomson T."/>
            <person name="Thoulutsang Y."/>
            <person name="Thoulutsang D."/>
            <person name="Topham K."/>
            <person name="Topping I."/>
            <person name="Tsamla T."/>
            <person name="Vassiliev H."/>
            <person name="Vo A."/>
            <person name="Wangchuk T."/>
            <person name="Wangdi T."/>
            <person name="Weiand M."/>
            <person name="Wilkinson J."/>
            <person name="Wilson A."/>
            <person name="Yadav S."/>
            <person name="Young G."/>
            <person name="Yu Q."/>
            <person name="Zembek L."/>
            <person name="Zhong D."/>
            <person name="Zimmer A."/>
            <person name="Zwirko Z."/>
            <person name="Jaffe D.B."/>
            <person name="Alvarez P."/>
            <person name="Brockman W."/>
            <person name="Butler J."/>
            <person name="Chin C."/>
            <person name="Gnerre S."/>
            <person name="Grabherr M."/>
            <person name="Kleber M."/>
            <person name="Mauceli E."/>
            <person name="MacCallum I."/>
        </authorList>
    </citation>
    <scope>NUCLEOTIDE SEQUENCE [LARGE SCALE GENOMIC DNA]</scope>
    <source>
        <strain evidence="8">Rob3c / Tucson 14021-0248.25</strain>
    </source>
</reference>
<evidence type="ECO:0000256" key="5">
    <source>
        <dbReference type="ARBA" id="ARBA00023136"/>
    </source>
</evidence>
<evidence type="ECO:0000313" key="7">
    <source>
        <dbReference type="EMBL" id="EDW56741.1"/>
    </source>
</evidence>
<evidence type="ECO:0000256" key="3">
    <source>
        <dbReference type="ARBA" id="ARBA00022448"/>
    </source>
</evidence>
<dbReference type="GO" id="GO:0031594">
    <property type="term" value="C:neuromuscular junction"/>
    <property type="evidence" value="ECO:0007669"/>
    <property type="project" value="EnsemblMetazoa"/>
</dbReference>
<dbReference type="GO" id="GO:1904647">
    <property type="term" value="P:response to rotenone"/>
    <property type="evidence" value="ECO:0007669"/>
    <property type="project" value="EnsemblMetazoa"/>
</dbReference>
<dbReference type="AlphaFoldDB" id="B4I816"/>
<dbReference type="GO" id="GO:0030906">
    <property type="term" value="C:retromer, cargo-selective complex"/>
    <property type="evidence" value="ECO:0007669"/>
    <property type="project" value="InterPro"/>
</dbReference>
<keyword evidence="5" id="KW-0472">Membrane</keyword>
<keyword evidence="3" id="KW-0813">Transport</keyword>
<gene>
    <name evidence="7" type="primary">Dsec\GM15895</name>
    <name evidence="7" type="ORF">Dsec_GM15895</name>
</gene>
<keyword evidence="8" id="KW-1185">Reference proteome</keyword>